<feature type="transmembrane region" description="Helical" evidence="1">
    <location>
        <begin position="9"/>
        <end position="27"/>
    </location>
</feature>
<dbReference type="AlphaFoldDB" id="A0A7C4Y2Q2"/>
<evidence type="ECO:0000313" key="2">
    <source>
        <dbReference type="EMBL" id="HGW29641.1"/>
    </source>
</evidence>
<feature type="transmembrane region" description="Helical" evidence="1">
    <location>
        <begin position="67"/>
        <end position="85"/>
    </location>
</feature>
<evidence type="ECO:0008006" key="3">
    <source>
        <dbReference type="Google" id="ProtNLM"/>
    </source>
</evidence>
<dbReference type="PANTHER" id="PTHR34989">
    <property type="entry name" value="PROTEIN HDED"/>
    <property type="match status" value="1"/>
</dbReference>
<sequence length="190" mass="20760">MNASQEKVWWGYLLSGVLFVLLGWMVLAKPISAVISLVLFFGFYLLVSGIVQVVMSFFGIGKKGSAWGWELVAGIFSVIVGLMVLNNTLFTSVFTSVMFMYAIAFSMIFSGVVGMFAGRKTEKSGNFVWTWGGFFLGLLYLAFGLYLLASPTRYAVSTVVLASGWFAIIIGGTSIVYAFVDKNHNNKVTA</sequence>
<proteinExistence type="predicted"/>
<feature type="transmembrane region" description="Helical" evidence="1">
    <location>
        <begin position="154"/>
        <end position="180"/>
    </location>
</feature>
<gene>
    <name evidence="2" type="ORF">ENR63_01825</name>
</gene>
<protein>
    <recommendedName>
        <fullName evidence="3">HdeD family acid-resistance protein</fullName>
    </recommendedName>
</protein>
<feature type="transmembrane region" description="Helical" evidence="1">
    <location>
        <begin position="128"/>
        <end position="148"/>
    </location>
</feature>
<feature type="transmembrane region" description="Helical" evidence="1">
    <location>
        <begin position="97"/>
        <end position="116"/>
    </location>
</feature>
<evidence type="ECO:0000256" key="1">
    <source>
        <dbReference type="SAM" id="Phobius"/>
    </source>
</evidence>
<reference evidence="2" key="1">
    <citation type="journal article" date="2020" name="mSystems">
        <title>Genome- and Community-Level Interaction Insights into Carbon Utilization and Element Cycling Functions of Hydrothermarchaeota in Hydrothermal Sediment.</title>
        <authorList>
            <person name="Zhou Z."/>
            <person name="Liu Y."/>
            <person name="Xu W."/>
            <person name="Pan J."/>
            <person name="Luo Z.H."/>
            <person name="Li M."/>
        </authorList>
    </citation>
    <scope>NUCLEOTIDE SEQUENCE [LARGE SCALE GENOMIC DNA]</scope>
    <source>
        <strain evidence="2">SpSt-417</strain>
    </source>
</reference>
<organism evidence="2">
    <name type="scientific">candidate division WWE3 bacterium</name>
    <dbReference type="NCBI Taxonomy" id="2053526"/>
    <lineage>
        <taxon>Bacteria</taxon>
        <taxon>Katanobacteria</taxon>
    </lineage>
</organism>
<dbReference type="PANTHER" id="PTHR34989:SF1">
    <property type="entry name" value="PROTEIN HDED"/>
    <property type="match status" value="1"/>
</dbReference>
<dbReference type="InterPro" id="IPR052712">
    <property type="entry name" value="Acid_resist_chaperone_HdeD"/>
</dbReference>
<dbReference type="GO" id="GO:0005886">
    <property type="term" value="C:plasma membrane"/>
    <property type="evidence" value="ECO:0007669"/>
    <property type="project" value="TreeGrafter"/>
</dbReference>
<name>A0A7C4Y2Q2_UNCKA</name>
<accession>A0A7C4Y2Q2</accession>
<comment type="caution">
    <text evidence="2">The sequence shown here is derived from an EMBL/GenBank/DDBJ whole genome shotgun (WGS) entry which is preliminary data.</text>
</comment>
<feature type="transmembrane region" description="Helical" evidence="1">
    <location>
        <begin position="33"/>
        <end position="60"/>
    </location>
</feature>
<keyword evidence="1" id="KW-0472">Membrane</keyword>
<dbReference type="Pfam" id="PF03729">
    <property type="entry name" value="DUF308"/>
    <property type="match status" value="2"/>
</dbReference>
<keyword evidence="1" id="KW-1133">Transmembrane helix</keyword>
<dbReference type="EMBL" id="DSRT01000095">
    <property type="protein sequence ID" value="HGW29641.1"/>
    <property type="molecule type" value="Genomic_DNA"/>
</dbReference>
<keyword evidence="1" id="KW-0812">Transmembrane</keyword>
<dbReference type="InterPro" id="IPR005325">
    <property type="entry name" value="DUF308_memb"/>
</dbReference>